<dbReference type="RefSeq" id="WP_385876973.1">
    <property type="nucleotide sequence ID" value="NZ_JBHLXE010000083.1"/>
</dbReference>
<evidence type="ECO:0000256" key="3">
    <source>
        <dbReference type="ARBA" id="ARBA00022448"/>
    </source>
</evidence>
<evidence type="ECO:0000256" key="2">
    <source>
        <dbReference type="ARBA" id="ARBA00009477"/>
    </source>
</evidence>
<protein>
    <recommendedName>
        <fullName evidence="9">Membrane fusion protein (MFP) family protein</fullName>
    </recommendedName>
</protein>
<dbReference type="SUPFAM" id="SSF111369">
    <property type="entry name" value="HlyD-like secretion proteins"/>
    <property type="match status" value="1"/>
</dbReference>
<evidence type="ECO:0000256" key="9">
    <source>
        <dbReference type="RuleBase" id="RU365093"/>
    </source>
</evidence>
<dbReference type="NCBIfam" id="TIGR01843">
    <property type="entry name" value="type_I_hlyD"/>
    <property type="match status" value="1"/>
</dbReference>
<evidence type="ECO:0000256" key="8">
    <source>
        <dbReference type="ARBA" id="ARBA00023136"/>
    </source>
</evidence>
<dbReference type="PANTHER" id="PTHR30386:SF26">
    <property type="entry name" value="TRANSPORT PROTEIN COMB"/>
    <property type="match status" value="1"/>
</dbReference>
<dbReference type="InterPro" id="IPR058982">
    <property type="entry name" value="Beta-barrel_AprE"/>
</dbReference>
<evidence type="ECO:0000256" key="7">
    <source>
        <dbReference type="ARBA" id="ARBA00022989"/>
    </source>
</evidence>
<evidence type="ECO:0000259" key="11">
    <source>
        <dbReference type="Pfam" id="PF25917"/>
    </source>
</evidence>
<keyword evidence="7 9" id="KW-1133">Transmembrane helix</keyword>
<evidence type="ECO:0000313" key="13">
    <source>
        <dbReference type="EMBL" id="MFC0179864.1"/>
    </source>
</evidence>
<feature type="region of interest" description="Disordered" evidence="10">
    <location>
        <begin position="1"/>
        <end position="75"/>
    </location>
</feature>
<dbReference type="Proteomes" id="UP001589758">
    <property type="component" value="Unassembled WGS sequence"/>
</dbReference>
<organism evidence="13 14">
    <name type="scientific">Thorsellia kenyensis</name>
    <dbReference type="NCBI Taxonomy" id="1549888"/>
    <lineage>
        <taxon>Bacteria</taxon>
        <taxon>Pseudomonadati</taxon>
        <taxon>Pseudomonadota</taxon>
        <taxon>Gammaproteobacteria</taxon>
        <taxon>Enterobacterales</taxon>
        <taxon>Thorselliaceae</taxon>
        <taxon>Thorsellia</taxon>
    </lineage>
</organism>
<evidence type="ECO:0000256" key="5">
    <source>
        <dbReference type="ARBA" id="ARBA00022519"/>
    </source>
</evidence>
<dbReference type="PROSITE" id="PS00543">
    <property type="entry name" value="HLYD_FAMILY"/>
    <property type="match status" value="1"/>
</dbReference>
<dbReference type="InterPro" id="IPR010129">
    <property type="entry name" value="T1SS_HlyD"/>
</dbReference>
<dbReference type="Gene3D" id="1.10.287.470">
    <property type="entry name" value="Helix hairpin bin"/>
    <property type="match status" value="1"/>
</dbReference>
<keyword evidence="14" id="KW-1185">Reference proteome</keyword>
<dbReference type="InterPro" id="IPR006144">
    <property type="entry name" value="Secretion_HlyD_CS"/>
</dbReference>
<feature type="domain" description="AprE-like beta-barrel" evidence="12">
    <location>
        <begin position="392"/>
        <end position="488"/>
    </location>
</feature>
<evidence type="ECO:0000256" key="6">
    <source>
        <dbReference type="ARBA" id="ARBA00022692"/>
    </source>
</evidence>
<dbReference type="PANTHER" id="PTHR30386">
    <property type="entry name" value="MEMBRANE FUSION SUBUNIT OF EMRAB-TOLC MULTIDRUG EFFLUX PUMP"/>
    <property type="match status" value="1"/>
</dbReference>
<dbReference type="Gene3D" id="2.40.30.170">
    <property type="match status" value="1"/>
</dbReference>
<dbReference type="PRINTS" id="PR01490">
    <property type="entry name" value="RTXTOXIND"/>
</dbReference>
<keyword evidence="4 9" id="KW-1003">Cell membrane</keyword>
<keyword evidence="8 9" id="KW-0472">Membrane</keyword>
<evidence type="ECO:0000256" key="1">
    <source>
        <dbReference type="ARBA" id="ARBA00004377"/>
    </source>
</evidence>
<comment type="similarity">
    <text evidence="2 9">Belongs to the membrane fusion protein (MFP) (TC 8.A.1) family.</text>
</comment>
<dbReference type="EMBL" id="JBHLXE010000083">
    <property type="protein sequence ID" value="MFC0179864.1"/>
    <property type="molecule type" value="Genomic_DNA"/>
</dbReference>
<dbReference type="Pfam" id="PF26002">
    <property type="entry name" value="Beta-barrel_AprE"/>
    <property type="match status" value="1"/>
</dbReference>
<keyword evidence="6 9" id="KW-0812">Transmembrane</keyword>
<sequence length="510" mass="56801">MTESSNENKLNNTDTQKNSSLLKSTKQSLDVSETPVNEENKPVRIIRAKNDTDTSKNTANNSTTNSTNSNDHKVKNAVTKVNKPANTQSVENQLQRADENIAELSDSKIKKLGVDLEYMDDMRSALLIQKPNRSKLLLYLICSIFVIGLLWAHFAIVDEVTVAEAKVIPSSREQLIQSLEGGIIESIEVREGSIVKKGDILAVIDATRAEAYLRETESKLFALEAQAARFRAEANQVPLDFPEHLKALTDIIVVETDAYNARIKGLEDSLQALEVSYELINDEIQLSEPLSARGLISDVEMLRMRRQANDIRLQIIDKKNQFSSQANADLSRVESEIGQIKENLIARKDIVERSTLRSPVDGIVTTVEITTIGGVVPQGGEIMRIVPTQDELLLEAKVKPTDMAFLKVGGPAVVKISAYDYAIYGGLDGIVEHISSDAIDEKDANEQRKGITSYYRVLVRTNKSYLERDEKRFDIIPGMTGIVQIKTGKKSILSYILKPILKSQEAFRER</sequence>
<accession>A0ABV6CA65</accession>
<evidence type="ECO:0000256" key="10">
    <source>
        <dbReference type="SAM" id="MobiDB-lite"/>
    </source>
</evidence>
<evidence type="ECO:0000259" key="12">
    <source>
        <dbReference type="Pfam" id="PF26002"/>
    </source>
</evidence>
<dbReference type="Pfam" id="PF25917">
    <property type="entry name" value="BSH_RND"/>
    <property type="match status" value="1"/>
</dbReference>
<feature type="compositionally biased region" description="Low complexity" evidence="10">
    <location>
        <begin position="55"/>
        <end position="69"/>
    </location>
</feature>
<dbReference type="InterPro" id="IPR050739">
    <property type="entry name" value="MFP"/>
</dbReference>
<evidence type="ECO:0000313" key="14">
    <source>
        <dbReference type="Proteomes" id="UP001589758"/>
    </source>
</evidence>
<feature type="domain" description="Multidrug resistance protein MdtA-like barrel-sandwich hybrid" evidence="11">
    <location>
        <begin position="181"/>
        <end position="380"/>
    </location>
</feature>
<comment type="caution">
    <text evidence="13">The sequence shown here is derived from an EMBL/GenBank/DDBJ whole genome shotgun (WGS) entry which is preliminary data.</text>
</comment>
<reference evidence="13 14" key="1">
    <citation type="submission" date="2024-09" db="EMBL/GenBank/DDBJ databases">
        <authorList>
            <person name="Sun Q."/>
            <person name="Mori K."/>
        </authorList>
    </citation>
    <scope>NUCLEOTIDE SEQUENCE [LARGE SCALE GENOMIC DNA]</scope>
    <source>
        <strain evidence="13 14">CCM 8545</strain>
    </source>
</reference>
<keyword evidence="5 9" id="KW-0997">Cell inner membrane</keyword>
<keyword evidence="3 9" id="KW-0813">Transport</keyword>
<gene>
    <name evidence="13" type="ORF">ACFFIT_07150</name>
</gene>
<name>A0ABV6CA65_9GAMM</name>
<feature type="compositionally biased region" description="Basic and acidic residues" evidence="10">
    <location>
        <begin position="38"/>
        <end position="54"/>
    </location>
</feature>
<proteinExistence type="inferred from homology"/>
<feature type="compositionally biased region" description="Polar residues" evidence="10">
    <location>
        <begin position="1"/>
        <end position="37"/>
    </location>
</feature>
<evidence type="ECO:0000256" key="4">
    <source>
        <dbReference type="ARBA" id="ARBA00022475"/>
    </source>
</evidence>
<comment type="subcellular location">
    <subcellularLocation>
        <location evidence="1 9">Cell inner membrane</location>
        <topology evidence="1 9">Single-pass membrane protein</topology>
    </subcellularLocation>
</comment>
<dbReference type="Gene3D" id="2.40.50.100">
    <property type="match status" value="1"/>
</dbReference>
<dbReference type="InterPro" id="IPR058625">
    <property type="entry name" value="MdtA-like_BSH"/>
</dbReference>
<feature type="transmembrane region" description="Helical" evidence="9">
    <location>
        <begin position="136"/>
        <end position="156"/>
    </location>
</feature>